<keyword evidence="2" id="KW-1185">Reference proteome</keyword>
<dbReference type="Proteomes" id="UP000014539">
    <property type="component" value="Unassembled WGS sequence"/>
</dbReference>
<gene>
    <name evidence="1" type="ORF">HMPREF9309_01595</name>
</gene>
<name>S3X952_9BACT</name>
<dbReference type="AlphaFoldDB" id="S3X952"/>
<sequence>MGINLDLDWDRAMSGDEFEILRSKCDYCADLITRLMREKNIVDRSYKNDDLNNFWDLTDKIWQEYSKEKTYDECKKILADERDRIIKKYKLR</sequence>
<accession>S3X952</accession>
<dbReference type="EMBL" id="AGYD01000016">
    <property type="protein sequence ID" value="EPH07374.1"/>
    <property type="molecule type" value="Genomic_DNA"/>
</dbReference>
<evidence type="ECO:0000313" key="1">
    <source>
        <dbReference type="EMBL" id="EPH07374.1"/>
    </source>
</evidence>
<dbReference type="PATRIC" id="fig|883165.3.peg.1614"/>
<reference evidence="1 2" key="1">
    <citation type="submission" date="2013-06" db="EMBL/GenBank/DDBJ databases">
        <title>The Genome Sequence of Campylobacter ureolyticus ACS-301-V-SCH3B.</title>
        <authorList>
            <consortium name="The Broad Institute Genomics Platform"/>
            <person name="Earl A."/>
            <person name="Ward D."/>
            <person name="Feldgarden M."/>
            <person name="Gevers D."/>
            <person name="Saerens B."/>
            <person name="Vaneechoutte M."/>
            <person name="Walker B."/>
            <person name="Young S."/>
            <person name="Zeng Q."/>
            <person name="Gargeya S."/>
            <person name="Fitzgerald M."/>
            <person name="Haas B."/>
            <person name="Abouelleil A."/>
            <person name="Allen A.W."/>
            <person name="Alvarado L."/>
            <person name="Arachchi H.M."/>
            <person name="Berlin A.M."/>
            <person name="Chapman S.B."/>
            <person name="Gainer-Dewar J."/>
            <person name="Goldberg J."/>
            <person name="Griggs A."/>
            <person name="Gujja S."/>
            <person name="Hansen M."/>
            <person name="Howarth C."/>
            <person name="Imamovic A."/>
            <person name="Ireland A."/>
            <person name="Larimer J."/>
            <person name="McCowan C."/>
            <person name="Murphy C."/>
            <person name="Pearson M."/>
            <person name="Poon T.W."/>
            <person name="Priest M."/>
            <person name="Roberts A."/>
            <person name="Saif S."/>
            <person name="Shea T."/>
            <person name="Sisk P."/>
            <person name="Sykes S."/>
            <person name="Wortman J."/>
            <person name="Nusbaum C."/>
            <person name="Birren B."/>
        </authorList>
    </citation>
    <scope>NUCLEOTIDE SEQUENCE [LARGE SCALE GENOMIC DNA]</scope>
    <source>
        <strain evidence="1 2">ACS-301-V-Sch3b</strain>
    </source>
</reference>
<proteinExistence type="predicted"/>
<organism evidence="1 2">
    <name type="scientific">Campylobacter ureolyticus ACS-301-V-Sch3b</name>
    <dbReference type="NCBI Taxonomy" id="883165"/>
    <lineage>
        <taxon>Bacteria</taxon>
        <taxon>Pseudomonadati</taxon>
        <taxon>Campylobacterota</taxon>
        <taxon>Epsilonproteobacteria</taxon>
        <taxon>Campylobacterales</taxon>
        <taxon>Campylobacteraceae</taxon>
        <taxon>Campylobacter</taxon>
    </lineage>
</organism>
<comment type="caution">
    <text evidence="1">The sequence shown here is derived from an EMBL/GenBank/DDBJ whole genome shotgun (WGS) entry which is preliminary data.</text>
</comment>
<dbReference type="HOGENOM" id="CLU_2407746_0_0_7"/>
<evidence type="ECO:0000313" key="2">
    <source>
        <dbReference type="Proteomes" id="UP000014539"/>
    </source>
</evidence>
<protein>
    <submittedName>
        <fullName evidence="1">Uncharacterized protein</fullName>
    </submittedName>
</protein>
<dbReference type="RefSeq" id="WP_016647450.1">
    <property type="nucleotide sequence ID" value="NZ_KE340329.1"/>
</dbReference>